<geneLocation type="mitochondrion" evidence="3"/>
<proteinExistence type="predicted"/>
<keyword evidence="1" id="KW-0472">Membrane</keyword>
<feature type="transmembrane region" description="Helical" evidence="1">
    <location>
        <begin position="6"/>
        <end position="30"/>
    </location>
</feature>
<keyword evidence="3" id="KW-0496">Mitochondrion</keyword>
<evidence type="ECO:0000313" key="2">
    <source>
        <dbReference type="EMBL" id="URX52764.1"/>
    </source>
</evidence>
<reference evidence="3" key="1">
    <citation type="journal article" date="2022" name="Mol. Biol. Evol.">
        <title>Molecular phylogeny reveals the past transoceanic voyages of drywood termites (Isoptera, Kalotermitidae).</title>
        <authorList>
            <person name="Bucek A."/>
            <person name="Wang M."/>
            <person name="Sobotnik J."/>
            <person name="Hellemans S."/>
            <person name="Sillam-Dusses D."/>
            <person name="Mizumoto N."/>
            <person name="Stiblik P."/>
            <person name="Clitheroe C."/>
            <person name="Lu T."/>
            <person name="Gonzalez Plaza J.J."/>
            <person name="Mohagan A."/>
            <person name="Rafanomezantsoa J.J."/>
            <person name="Fisher B."/>
            <person name="Engel M.S."/>
            <person name="Roisin Y."/>
            <person name="Evans T.A."/>
            <person name="Scheffrahn R."/>
            <person name="Bourguignon T."/>
        </authorList>
    </citation>
    <scope>NUCLEOTIDE SEQUENCE</scope>
    <source>
        <strain evidence="2">AUS91</strain>
        <strain evidence="3">AUS96</strain>
    </source>
</reference>
<protein>
    <submittedName>
        <fullName evidence="3">ATP synthase F0 subunit 8</fullName>
    </submittedName>
</protein>
<gene>
    <name evidence="3" type="primary">ATP8</name>
</gene>
<sequence length="52" mass="6198">MPQMMPMSWLSLSIMFSMTLILFALMNYYTKVTTTNALMKQVIMTKSLNWKW</sequence>
<dbReference type="AlphaFoldDB" id="A0A8X8M1H5"/>
<keyword evidence="1" id="KW-1133">Transmembrane helix</keyword>
<dbReference type="EMBL" id="OM991307">
    <property type="protein sequence ID" value="URX52764.1"/>
    <property type="molecule type" value="Genomic_DNA"/>
</dbReference>
<accession>A0A8X8M1H5</accession>
<dbReference type="EMBL" id="OM991308">
    <property type="protein sequence ID" value="URX52777.1"/>
    <property type="molecule type" value="Genomic_DNA"/>
</dbReference>
<evidence type="ECO:0000256" key="1">
    <source>
        <dbReference type="SAM" id="Phobius"/>
    </source>
</evidence>
<evidence type="ECO:0000313" key="3">
    <source>
        <dbReference type="EMBL" id="URX52777.1"/>
    </source>
</evidence>
<organism evidence="3">
    <name type="scientific">Neotermes cf. insularis/malandensis</name>
    <dbReference type="NCBI Taxonomy" id="2942759"/>
    <lineage>
        <taxon>Eukaryota</taxon>
        <taxon>Metazoa</taxon>
        <taxon>Ecdysozoa</taxon>
        <taxon>Arthropoda</taxon>
        <taxon>Hexapoda</taxon>
        <taxon>Insecta</taxon>
        <taxon>Pterygota</taxon>
        <taxon>Neoptera</taxon>
        <taxon>Polyneoptera</taxon>
        <taxon>Dictyoptera</taxon>
        <taxon>Blattodea</taxon>
        <taxon>Blattoidea</taxon>
        <taxon>Termitoidae</taxon>
        <taxon>Kalotermitidae</taxon>
        <taxon>Neotermitinae</taxon>
        <taxon>Neotermes</taxon>
    </lineage>
</organism>
<keyword evidence="1" id="KW-0812">Transmembrane</keyword>
<name>A0A8X8M1H5_9NEOP</name>